<accession>A0A177T6U3</accession>
<dbReference type="AlphaFoldDB" id="A0A177T6U3"/>
<organism evidence="3 4">
    <name type="scientific">Tilletia indica</name>
    <dbReference type="NCBI Taxonomy" id="43049"/>
    <lineage>
        <taxon>Eukaryota</taxon>
        <taxon>Fungi</taxon>
        <taxon>Dikarya</taxon>
        <taxon>Basidiomycota</taxon>
        <taxon>Ustilaginomycotina</taxon>
        <taxon>Exobasidiomycetes</taxon>
        <taxon>Tilletiales</taxon>
        <taxon>Tilletiaceae</taxon>
        <taxon>Tilletia</taxon>
    </lineage>
</organism>
<dbReference type="Proteomes" id="UP000077521">
    <property type="component" value="Unassembled WGS sequence"/>
</dbReference>
<protein>
    <recommendedName>
        <fullName evidence="2">RlpA-like protein double-psi beta-barrel domain-containing protein</fullName>
    </recommendedName>
</protein>
<gene>
    <name evidence="3" type="ORF">A4X13_0g5474</name>
</gene>
<dbReference type="Pfam" id="PF03330">
    <property type="entry name" value="DPBB_1"/>
    <property type="match status" value="1"/>
</dbReference>
<comment type="caution">
    <text evidence="3">The sequence shown here is derived from an EMBL/GenBank/DDBJ whole genome shotgun (WGS) entry which is preliminary data.</text>
</comment>
<dbReference type="PANTHER" id="PTHR31836:SF25">
    <property type="entry name" value="RLPA-LIKE PROTEIN DOUBLE-PSI BETA-BARREL DOMAIN-CONTAINING PROTEIN"/>
    <property type="match status" value="1"/>
</dbReference>
<evidence type="ECO:0000313" key="3">
    <source>
        <dbReference type="EMBL" id="KAE8248784.1"/>
    </source>
</evidence>
<dbReference type="Gene3D" id="2.40.40.10">
    <property type="entry name" value="RlpA-like domain"/>
    <property type="match status" value="1"/>
</dbReference>
<dbReference type="InterPro" id="IPR051477">
    <property type="entry name" value="Expansin_CellWall"/>
</dbReference>
<sequence>MKTFTVTALTLALLGAVASAQPAKRDFYGDATYYYQYGVAGSCGQYHADSDSIAALSPSQIGGNCGRTIRVSRDGHPDVYATVADTCPGCATGSIDLSTGAFDQIGAEAEGRIQVHWDFV</sequence>
<dbReference type="CDD" id="cd22191">
    <property type="entry name" value="DPBB_RlpA_EXP_N-like"/>
    <property type="match status" value="1"/>
</dbReference>
<dbReference type="OrthoDB" id="623670at2759"/>
<evidence type="ECO:0000313" key="4">
    <source>
        <dbReference type="Proteomes" id="UP000077521"/>
    </source>
</evidence>
<evidence type="ECO:0000259" key="2">
    <source>
        <dbReference type="Pfam" id="PF03330"/>
    </source>
</evidence>
<reference evidence="3" key="1">
    <citation type="submission" date="2016-04" db="EMBL/GenBank/DDBJ databases">
        <authorList>
            <person name="Nguyen H.D."/>
            <person name="Samba Siva P."/>
            <person name="Cullis J."/>
            <person name="Levesque C.A."/>
            <person name="Hambleton S."/>
        </authorList>
    </citation>
    <scope>NUCLEOTIDE SEQUENCE</scope>
    <source>
        <strain evidence="3">DAOMC 236416</strain>
    </source>
</reference>
<proteinExistence type="predicted"/>
<dbReference type="SUPFAM" id="SSF50685">
    <property type="entry name" value="Barwin-like endoglucanases"/>
    <property type="match status" value="1"/>
</dbReference>
<dbReference type="PANTHER" id="PTHR31836">
    <property type="match status" value="1"/>
</dbReference>
<reference evidence="3" key="2">
    <citation type="journal article" date="2019" name="IMA Fungus">
        <title>Genome sequencing and comparison of five Tilletia species to identify candidate genes for the detection of regulated species infecting wheat.</title>
        <authorList>
            <person name="Nguyen H.D.T."/>
            <person name="Sultana T."/>
            <person name="Kesanakurti P."/>
            <person name="Hambleton S."/>
        </authorList>
    </citation>
    <scope>NUCLEOTIDE SEQUENCE</scope>
    <source>
        <strain evidence="3">DAOMC 236416</strain>
    </source>
</reference>
<keyword evidence="1" id="KW-0732">Signal</keyword>
<keyword evidence="4" id="KW-1185">Reference proteome</keyword>
<name>A0A177T6U3_9BASI</name>
<feature type="domain" description="RlpA-like protein double-psi beta-barrel" evidence="2">
    <location>
        <begin position="29"/>
        <end position="116"/>
    </location>
</feature>
<dbReference type="InterPro" id="IPR009009">
    <property type="entry name" value="RlpA-like_DPBB"/>
</dbReference>
<dbReference type="InterPro" id="IPR036908">
    <property type="entry name" value="RlpA-like_sf"/>
</dbReference>
<evidence type="ECO:0000256" key="1">
    <source>
        <dbReference type="ARBA" id="ARBA00022729"/>
    </source>
</evidence>
<dbReference type="EMBL" id="LWDF02000430">
    <property type="protein sequence ID" value="KAE8248784.1"/>
    <property type="molecule type" value="Genomic_DNA"/>
</dbReference>